<dbReference type="Pfam" id="PF14111">
    <property type="entry name" value="DUF4283"/>
    <property type="match status" value="1"/>
</dbReference>
<sequence length="155" mass="16908">MSPNSSSLDDLSLLRRISSQPTGKGSFSAEQLQQWSTPWQSSLIGKFFDKPPSVDYVRSWAEHLWLHLGFTSVLDLDQGFFVIRFQNPKQATIILTDGLWSFRASCSSTHASNPDASTNVITATPTPPTSATLALVATSISEPLVEPACGPWVQV</sequence>
<name>A0AAQ3QR78_9LILI</name>
<dbReference type="EMBL" id="CP136898">
    <property type="protein sequence ID" value="WOL20579.1"/>
    <property type="molecule type" value="Genomic_DNA"/>
</dbReference>
<protein>
    <recommendedName>
        <fullName evidence="1">DUF4283 domain-containing protein</fullName>
    </recommendedName>
</protein>
<dbReference type="Proteomes" id="UP001327560">
    <property type="component" value="Chromosome 9"/>
</dbReference>
<reference evidence="2 3" key="1">
    <citation type="submission" date="2023-10" db="EMBL/GenBank/DDBJ databases">
        <title>Chromosome-scale genome assembly provides insights into flower coloration mechanisms of Canna indica.</title>
        <authorList>
            <person name="Li C."/>
        </authorList>
    </citation>
    <scope>NUCLEOTIDE SEQUENCE [LARGE SCALE GENOMIC DNA]</scope>
    <source>
        <tissue evidence="2">Flower</tissue>
    </source>
</reference>
<organism evidence="2 3">
    <name type="scientific">Canna indica</name>
    <name type="common">Indian-shot</name>
    <dbReference type="NCBI Taxonomy" id="4628"/>
    <lineage>
        <taxon>Eukaryota</taxon>
        <taxon>Viridiplantae</taxon>
        <taxon>Streptophyta</taxon>
        <taxon>Embryophyta</taxon>
        <taxon>Tracheophyta</taxon>
        <taxon>Spermatophyta</taxon>
        <taxon>Magnoliopsida</taxon>
        <taxon>Liliopsida</taxon>
        <taxon>Zingiberales</taxon>
        <taxon>Cannaceae</taxon>
        <taxon>Canna</taxon>
    </lineage>
</organism>
<gene>
    <name evidence="2" type="ORF">Cni_G29384</name>
</gene>
<dbReference type="AlphaFoldDB" id="A0AAQ3QR78"/>
<evidence type="ECO:0000259" key="1">
    <source>
        <dbReference type="Pfam" id="PF14111"/>
    </source>
</evidence>
<proteinExistence type="predicted"/>
<feature type="domain" description="DUF4283" evidence="1">
    <location>
        <begin position="39"/>
        <end position="103"/>
    </location>
</feature>
<dbReference type="InterPro" id="IPR025558">
    <property type="entry name" value="DUF4283"/>
</dbReference>
<accession>A0AAQ3QR78</accession>
<evidence type="ECO:0000313" key="3">
    <source>
        <dbReference type="Proteomes" id="UP001327560"/>
    </source>
</evidence>
<keyword evidence="3" id="KW-1185">Reference proteome</keyword>
<evidence type="ECO:0000313" key="2">
    <source>
        <dbReference type="EMBL" id="WOL20579.1"/>
    </source>
</evidence>